<dbReference type="InterPro" id="IPR050565">
    <property type="entry name" value="LYPA1-2/EST-like"/>
</dbReference>
<accession>A0A162WWW2</accession>
<dbReference type="PANTHER" id="PTHR10655">
    <property type="entry name" value="LYSOPHOSPHOLIPASE-RELATED"/>
    <property type="match status" value="1"/>
</dbReference>
<dbReference type="STRING" id="763407.A0A162WWW2"/>
<gene>
    <name evidence="9" type="ORF">PHYBLDRAFT_155807</name>
</gene>
<dbReference type="SUPFAM" id="SSF53474">
    <property type="entry name" value="alpha/beta-Hydrolases"/>
    <property type="match status" value="1"/>
</dbReference>
<reference evidence="10" key="1">
    <citation type="submission" date="2015-06" db="EMBL/GenBank/DDBJ databases">
        <title>Expansion of signal transduction pathways in fungi by whole-genome duplication.</title>
        <authorList>
            <consortium name="DOE Joint Genome Institute"/>
            <person name="Corrochano L.M."/>
            <person name="Kuo A."/>
            <person name="Marcet-Houben M."/>
            <person name="Polaino S."/>
            <person name="Salamov A."/>
            <person name="Villalobos J.M."/>
            <person name="Alvarez M.I."/>
            <person name="Avalos J."/>
            <person name="Benito E.P."/>
            <person name="Benoit I."/>
            <person name="Burger G."/>
            <person name="Camino L.P."/>
            <person name="Canovas D."/>
            <person name="Cerda-Olmedo E."/>
            <person name="Cheng J.-F."/>
            <person name="Dominguez A."/>
            <person name="Elias M."/>
            <person name="Eslava A.P."/>
            <person name="Glaser F."/>
            <person name="Grimwood J."/>
            <person name="Gutierrez G."/>
            <person name="Heitman J."/>
            <person name="Henrissat B."/>
            <person name="Iturriaga E.A."/>
            <person name="Lang B.F."/>
            <person name="Lavin J.L."/>
            <person name="Lee S."/>
            <person name="Li W."/>
            <person name="Lindquist E."/>
            <person name="Lopez-Garcia S."/>
            <person name="Luque E.M."/>
            <person name="Marcos A.T."/>
            <person name="Martin J."/>
            <person name="McCluskey K."/>
            <person name="Medina H.R."/>
            <person name="Miralles-Duran A."/>
            <person name="Miyazaki A."/>
            <person name="Munoz-Torres E."/>
            <person name="Oguiza J.A."/>
            <person name="Ohm R."/>
            <person name="Olmedo M."/>
            <person name="Orejas M."/>
            <person name="Ortiz-Castellanos L."/>
            <person name="Pisabarro A.G."/>
            <person name="Rodriguez-Romero J."/>
            <person name="Ruiz-Herrera J."/>
            <person name="Ruiz-Vazquez R."/>
            <person name="Sanz C."/>
            <person name="Schackwitz W."/>
            <person name="Schmutz J."/>
            <person name="Shahriari M."/>
            <person name="Shelest E."/>
            <person name="Silva-Franco F."/>
            <person name="Soanes D."/>
            <person name="Syed K."/>
            <person name="Tagua V.G."/>
            <person name="Talbot N.J."/>
            <person name="Thon M."/>
            <person name="De vries R.P."/>
            <person name="Wiebenga A."/>
            <person name="Yadav J.S."/>
            <person name="Braun E.L."/>
            <person name="Baker S."/>
            <person name="Garre V."/>
            <person name="Horwitz B."/>
            <person name="Torres-Martinez S."/>
            <person name="Idnurm A."/>
            <person name="Herrera-Estrella A."/>
            <person name="Gabaldon T."/>
            <person name="Grigoriev I.V."/>
        </authorList>
    </citation>
    <scope>NUCLEOTIDE SEQUENCE [LARGE SCALE GENOMIC DNA]</scope>
    <source>
        <strain evidence="10">NRRL 1555(-)</strain>
    </source>
</reference>
<evidence type="ECO:0000313" key="9">
    <source>
        <dbReference type="EMBL" id="OAD71295.1"/>
    </source>
</evidence>
<dbReference type="Proteomes" id="UP000077315">
    <property type="component" value="Unassembled WGS sequence"/>
</dbReference>
<keyword evidence="4" id="KW-0378">Hydrolase</keyword>
<evidence type="ECO:0000256" key="1">
    <source>
        <dbReference type="ARBA" id="ARBA00006499"/>
    </source>
</evidence>
<comment type="function">
    <text evidence="5">Hydrolyzes fatty acids from S-acylated cysteine residues in proteins with a strong preference for palmitoylated G-alpha proteins over other acyl substrates. Mediates the deacylation of G-alpha proteins such as GPA1 in vivo, but has weak or no activity toward palmitoylated Ras proteins. Has weak lysophospholipase activity in vitro; however such activity may not exist in vivo.</text>
</comment>
<dbReference type="InterPro" id="IPR029058">
    <property type="entry name" value="AB_hydrolase_fold"/>
</dbReference>
<dbReference type="GO" id="GO:0005737">
    <property type="term" value="C:cytoplasm"/>
    <property type="evidence" value="ECO:0007669"/>
    <property type="project" value="TreeGrafter"/>
</dbReference>
<comment type="catalytic activity">
    <reaction evidence="7">
        <text>S-hexadecanoyl-L-cysteinyl-[protein] + H2O = L-cysteinyl-[protein] + hexadecanoate + H(+)</text>
        <dbReference type="Rhea" id="RHEA:19233"/>
        <dbReference type="Rhea" id="RHEA-COMP:10131"/>
        <dbReference type="Rhea" id="RHEA-COMP:11032"/>
        <dbReference type="ChEBI" id="CHEBI:7896"/>
        <dbReference type="ChEBI" id="CHEBI:15377"/>
        <dbReference type="ChEBI" id="CHEBI:15378"/>
        <dbReference type="ChEBI" id="CHEBI:29950"/>
        <dbReference type="ChEBI" id="CHEBI:74151"/>
        <dbReference type="EC" id="3.1.2.22"/>
    </reaction>
</comment>
<feature type="domain" description="Phospholipase/carboxylesterase/thioesterase" evidence="8">
    <location>
        <begin position="3"/>
        <end position="221"/>
    </location>
</feature>
<sequence>MTEATIHLPTQNHTATVIWLHGAGDCGESWLLLSNELSAKFPHVKWIFPNAPLRPLTCYDGAEMPAWFDIVSFVSEKAHAETDTASMKASVARVNTLIENEIKSGIPVQRIILGGFSQGCVISLLTTILTTHDLGGTIGCSGFIPSQKHVSVLGQPIKKDTPLLVLHGDKDIVVPVQYGRIAVHQLEKMGYNIAFYEYPGLAHSFEEEQLLQVAKFLKEHIPTLSAKL</sequence>
<dbReference type="EMBL" id="KV440986">
    <property type="protein sequence ID" value="OAD71295.1"/>
    <property type="molecule type" value="Genomic_DNA"/>
</dbReference>
<evidence type="ECO:0000256" key="7">
    <source>
        <dbReference type="ARBA" id="ARBA00047337"/>
    </source>
</evidence>
<name>A0A162WWW2_PHYB8</name>
<evidence type="ECO:0000313" key="10">
    <source>
        <dbReference type="Proteomes" id="UP000077315"/>
    </source>
</evidence>
<dbReference type="InterPro" id="IPR003140">
    <property type="entry name" value="PLipase/COase/thioEstase"/>
</dbReference>
<dbReference type="OrthoDB" id="2418081at2759"/>
<comment type="similarity">
    <text evidence="1">Belongs to the AB hydrolase superfamily. AB hydrolase 2 family.</text>
</comment>
<dbReference type="VEuPathDB" id="FungiDB:PHYBLDRAFT_155807"/>
<dbReference type="GO" id="GO:0008474">
    <property type="term" value="F:palmitoyl-(protein) hydrolase activity"/>
    <property type="evidence" value="ECO:0007669"/>
    <property type="project" value="UniProtKB-EC"/>
</dbReference>
<evidence type="ECO:0000259" key="8">
    <source>
        <dbReference type="Pfam" id="PF02230"/>
    </source>
</evidence>
<dbReference type="PANTHER" id="PTHR10655:SF17">
    <property type="entry name" value="LYSOPHOSPHOLIPASE-LIKE PROTEIN 1"/>
    <property type="match status" value="1"/>
</dbReference>
<dbReference type="Gene3D" id="3.40.50.1820">
    <property type="entry name" value="alpha/beta hydrolase"/>
    <property type="match status" value="1"/>
</dbReference>
<keyword evidence="10" id="KW-1185">Reference proteome</keyword>
<dbReference type="GO" id="GO:0052689">
    <property type="term" value="F:carboxylic ester hydrolase activity"/>
    <property type="evidence" value="ECO:0007669"/>
    <property type="project" value="TreeGrafter"/>
</dbReference>
<evidence type="ECO:0000256" key="2">
    <source>
        <dbReference type="ARBA" id="ARBA00012423"/>
    </source>
</evidence>
<evidence type="ECO:0000256" key="4">
    <source>
        <dbReference type="ARBA" id="ARBA00022801"/>
    </source>
</evidence>
<dbReference type="AlphaFoldDB" id="A0A162WWW2"/>
<dbReference type="RefSeq" id="XP_018289335.1">
    <property type="nucleotide sequence ID" value="XM_018433441.1"/>
</dbReference>
<dbReference type="InParanoid" id="A0A162WWW2"/>
<evidence type="ECO:0000256" key="6">
    <source>
        <dbReference type="ARBA" id="ARBA00031195"/>
    </source>
</evidence>
<organism evidence="9 10">
    <name type="scientific">Phycomyces blakesleeanus (strain ATCC 8743b / DSM 1359 / FGSC 10004 / NBRC 33097 / NRRL 1555)</name>
    <dbReference type="NCBI Taxonomy" id="763407"/>
    <lineage>
        <taxon>Eukaryota</taxon>
        <taxon>Fungi</taxon>
        <taxon>Fungi incertae sedis</taxon>
        <taxon>Mucoromycota</taxon>
        <taxon>Mucoromycotina</taxon>
        <taxon>Mucoromycetes</taxon>
        <taxon>Mucorales</taxon>
        <taxon>Phycomycetaceae</taxon>
        <taxon>Phycomyces</taxon>
    </lineage>
</organism>
<proteinExistence type="inferred from homology"/>
<protein>
    <recommendedName>
        <fullName evidence="3">Acyl-protein thioesterase 1</fullName>
        <ecNumber evidence="2">3.1.2.22</ecNumber>
    </recommendedName>
    <alternativeName>
        <fullName evidence="6">Palmitoyl-protein hydrolase</fullName>
    </alternativeName>
</protein>
<dbReference type="EC" id="3.1.2.22" evidence="2"/>
<evidence type="ECO:0000256" key="3">
    <source>
        <dbReference type="ARBA" id="ARBA00014923"/>
    </source>
</evidence>
<evidence type="ECO:0000256" key="5">
    <source>
        <dbReference type="ARBA" id="ARBA00029392"/>
    </source>
</evidence>
<dbReference type="FunCoup" id="A0A162WWW2">
    <property type="interactions" value="465"/>
</dbReference>
<dbReference type="GeneID" id="28994347"/>
<dbReference type="Pfam" id="PF02230">
    <property type="entry name" value="Abhydrolase_2"/>
    <property type="match status" value="1"/>
</dbReference>